<comment type="subcellular location">
    <subcellularLocation>
        <location evidence="1">Membrane</location>
        <topology evidence="1">Single-pass membrane protein</topology>
    </subcellularLocation>
</comment>
<dbReference type="PANTHER" id="PTHR21461">
    <property type="entry name" value="GLYCOSYLTRANSFERASE FAMILY 92 PROTEIN"/>
    <property type="match status" value="1"/>
</dbReference>
<keyword evidence="6" id="KW-1185">Reference proteome</keyword>
<name>A0ABV7GTC7_9RHOB</name>
<evidence type="ECO:0000256" key="1">
    <source>
        <dbReference type="ARBA" id="ARBA00004167"/>
    </source>
</evidence>
<keyword evidence="3" id="KW-0472">Membrane</keyword>
<gene>
    <name evidence="5" type="ORF">ACFOGP_12775</name>
</gene>
<evidence type="ECO:0000256" key="3">
    <source>
        <dbReference type="ARBA" id="ARBA00022989"/>
    </source>
</evidence>
<dbReference type="EMBL" id="JBHRTB010000010">
    <property type="protein sequence ID" value="MFC3143588.1"/>
    <property type="molecule type" value="Genomic_DNA"/>
</dbReference>
<dbReference type="Pfam" id="PF13704">
    <property type="entry name" value="Glyco_tranf_2_4"/>
    <property type="match status" value="1"/>
</dbReference>
<keyword evidence="3" id="KW-1133">Transmembrane helix</keyword>
<organism evidence="5 6">
    <name type="scientific">Psychromarinibacter halotolerans</name>
    <dbReference type="NCBI Taxonomy" id="1775175"/>
    <lineage>
        <taxon>Bacteria</taxon>
        <taxon>Pseudomonadati</taxon>
        <taxon>Pseudomonadota</taxon>
        <taxon>Alphaproteobacteria</taxon>
        <taxon>Rhodobacterales</taxon>
        <taxon>Paracoccaceae</taxon>
        <taxon>Psychromarinibacter</taxon>
    </lineage>
</organism>
<dbReference type="Proteomes" id="UP001595632">
    <property type="component" value="Unassembled WGS sequence"/>
</dbReference>
<evidence type="ECO:0000256" key="2">
    <source>
        <dbReference type="ARBA" id="ARBA00022692"/>
    </source>
</evidence>
<evidence type="ECO:0000313" key="6">
    <source>
        <dbReference type="Proteomes" id="UP001595632"/>
    </source>
</evidence>
<sequence>MAKAQVLTRSLTGGRLGDAPLLDALRWPSVFGCAVRLWGVHGTRPALTPDAGDLRIKRATTVGGHVVVTAQTELAEGPLQARIGGTVSEILPAAPETGLFAGLNVLLAQRHHEPPDEVAAWLRYHAAHQGAQAAVILDRTAPGADRDGFATDLTAQVGDVPGLVRVVVATADQPLGMADTPALGDPNAAPRRWKAAPEPDAWRAPLGQPLVYDVLKWRFLAEARGVVTLNPPDLLPTAGEADTVFDAARRSDTGLVAIRGEQIFPWRVRKALRPTYGDHVCRAQPPEGAGLRWAADPHRTGPGAVWHPGGIAGVKADAEDIRRFDRCQNLVHPDNAVQELVVKDRLTGDPKLMRRATEVFGASPVPPPERRAPAKAATPLPPPPSERTVVVTCMKNEGPFLLEWLAWHRAIGVDDFLVYTNDCDDGTDTLLDLLQARGLVQHRPNPFRKSGDKPQKAALRAASTEAVVRNAGWILPIDVDEFVNIHAGAGRLDDLFAAIGDANAVSLTWRLFGNADIDGFEDMPVTRQFHRCAPQLIRRPHQAWAFKTLYRNQDLFGRLAVHRPKNLNPAREGQVRWVNGSGRPMPDSILRTGWRSTGETWGYDLVTLNHYAVRSADSYLVKRRRGRVNHVEQDQHEGYWFRMNNNAEEDRSIRRRDALLDAELARLMADPQIAAAHAASVAHHREVIAELKSDPDYAALYASLTSDRMKRLSRMHRHFGTNVFLNGPSVIPDDLLGPDTPPDLFFNCDPPAGRAVD</sequence>
<evidence type="ECO:0000313" key="5">
    <source>
        <dbReference type="EMBL" id="MFC3143588.1"/>
    </source>
</evidence>
<keyword evidence="2" id="KW-0812">Transmembrane</keyword>
<reference evidence="6" key="1">
    <citation type="journal article" date="2019" name="Int. J. Syst. Evol. Microbiol.">
        <title>The Global Catalogue of Microorganisms (GCM) 10K type strain sequencing project: providing services to taxonomists for standard genome sequencing and annotation.</title>
        <authorList>
            <consortium name="The Broad Institute Genomics Platform"/>
            <consortium name="The Broad Institute Genome Sequencing Center for Infectious Disease"/>
            <person name="Wu L."/>
            <person name="Ma J."/>
        </authorList>
    </citation>
    <scope>NUCLEOTIDE SEQUENCE [LARGE SCALE GENOMIC DNA]</scope>
    <source>
        <strain evidence="6">KCTC 52366</strain>
    </source>
</reference>
<protein>
    <submittedName>
        <fullName evidence="5">Glycosyltransferase family 2 protein</fullName>
    </submittedName>
</protein>
<comment type="caution">
    <text evidence="5">The sequence shown here is derived from an EMBL/GenBank/DDBJ whole genome shotgun (WGS) entry which is preliminary data.</text>
</comment>
<proteinExistence type="predicted"/>
<accession>A0ABV7GTC7</accession>
<dbReference type="RefSeq" id="WP_275630872.1">
    <property type="nucleotide sequence ID" value="NZ_JARGYD010000001.1"/>
</dbReference>
<feature type="region of interest" description="Disordered" evidence="4">
    <location>
        <begin position="361"/>
        <end position="385"/>
    </location>
</feature>
<dbReference type="PANTHER" id="PTHR21461:SF69">
    <property type="entry name" value="GLYCOSYLTRANSFERASE FAMILY 92 PROTEIN"/>
    <property type="match status" value="1"/>
</dbReference>
<evidence type="ECO:0000256" key="4">
    <source>
        <dbReference type="SAM" id="MobiDB-lite"/>
    </source>
</evidence>